<dbReference type="PIRSF" id="PIRSF000337">
    <property type="entry name" value="NTA_MOA"/>
    <property type="match status" value="1"/>
</dbReference>
<dbReference type="GO" id="GO:0016705">
    <property type="term" value="F:oxidoreductase activity, acting on paired donors, with incorporation or reduction of molecular oxygen"/>
    <property type="evidence" value="ECO:0007669"/>
    <property type="project" value="InterPro"/>
</dbReference>
<comment type="caution">
    <text evidence="8">The sequence shown here is derived from an EMBL/GenBank/DDBJ whole genome shotgun (WGS) entry which is preliminary data.</text>
</comment>
<gene>
    <name evidence="8" type="ORF">CAL22_19535</name>
</gene>
<dbReference type="RefSeq" id="WP_094816021.1">
    <property type="nucleotide sequence ID" value="NZ_NEVU01000003.1"/>
</dbReference>
<feature type="binding site" evidence="6">
    <location>
        <position position="93"/>
    </location>
    <ligand>
        <name>FMN</name>
        <dbReference type="ChEBI" id="CHEBI:58210"/>
    </ligand>
</feature>
<dbReference type="InterPro" id="IPR016215">
    <property type="entry name" value="NTA_MOA"/>
</dbReference>
<dbReference type="SUPFAM" id="SSF51679">
    <property type="entry name" value="Bacterial luciferase-like"/>
    <property type="match status" value="1"/>
</dbReference>
<dbReference type="OrthoDB" id="4505903at2"/>
<dbReference type="EMBL" id="NEVU01000003">
    <property type="protein sequence ID" value="OZI71974.1"/>
    <property type="molecule type" value="Genomic_DNA"/>
</dbReference>
<dbReference type="AlphaFoldDB" id="A0A261VCW4"/>
<dbReference type="PANTHER" id="PTHR30011:SF16">
    <property type="entry name" value="C2H2 FINGER DOMAIN TRANSCRIPTION FACTOR (EUROFUNG)-RELATED"/>
    <property type="match status" value="1"/>
</dbReference>
<evidence type="ECO:0000313" key="9">
    <source>
        <dbReference type="Proteomes" id="UP000216429"/>
    </source>
</evidence>
<dbReference type="GO" id="GO:0004497">
    <property type="term" value="F:monooxygenase activity"/>
    <property type="evidence" value="ECO:0007669"/>
    <property type="project" value="UniProtKB-KW"/>
</dbReference>
<dbReference type="InterPro" id="IPR036661">
    <property type="entry name" value="Luciferase-like_sf"/>
</dbReference>
<evidence type="ECO:0000259" key="7">
    <source>
        <dbReference type="Pfam" id="PF00296"/>
    </source>
</evidence>
<proteinExistence type="inferred from homology"/>
<evidence type="ECO:0000256" key="3">
    <source>
        <dbReference type="ARBA" id="ARBA00023002"/>
    </source>
</evidence>
<evidence type="ECO:0000256" key="5">
    <source>
        <dbReference type="ARBA" id="ARBA00033748"/>
    </source>
</evidence>
<dbReference type="InterPro" id="IPR051260">
    <property type="entry name" value="Diverse_substr_monoxygenases"/>
</dbReference>
<dbReference type="Proteomes" id="UP000216429">
    <property type="component" value="Unassembled WGS sequence"/>
</dbReference>
<keyword evidence="4" id="KW-0503">Monooxygenase</keyword>
<reference evidence="9" key="1">
    <citation type="submission" date="2017-05" db="EMBL/GenBank/DDBJ databases">
        <title>Complete and WGS of Bordetella genogroups.</title>
        <authorList>
            <person name="Spilker T."/>
            <person name="Lipuma J."/>
        </authorList>
    </citation>
    <scope>NUCLEOTIDE SEQUENCE [LARGE SCALE GENOMIC DNA]</scope>
    <source>
        <strain evidence="9">AU6712</strain>
    </source>
</reference>
<sequence>MTEKRQLHLNTNVTALGRHPAGWRLLNQPNAIVDLRFYQQIAKLAERGKLDALFLSDTVALKGHAAGPSQALEPTVLLTALAAQTTHLGLIATVSTTYNDPFNLARRFSSVDHLSGGRVAMNVVTTYDAAAAANFSLSHVPDKAERYARAREFVEVLTKLWDSWEDGALLADAAAGRYADPGRVHAIHHRGTFFQVQGPLNLPRSPQGRPVLIQAGSSEGGRELAAATADAVFTAQTTVEGGQRFYADIKGRARAAGRDPEHIHILPGLFPVIGGTEAQARARKAEMDELIDWEAALAGFAQVLGLDADDLPLDQLLPYEKIAKVARGDQSQGFVDATLQLARADNLTVRELLDRNPGAHRIVIGTPEQIADTIETWFLHHAADGFNLNADVFPSGLEAVVDHVIPILQRRGLFRRDYEGTTLREHFGLPRPASQYAEA</sequence>
<dbReference type="CDD" id="cd01095">
    <property type="entry name" value="Nitrilotriacetate_monoxgenase"/>
    <property type="match status" value="1"/>
</dbReference>
<name>A0A261VCW4_9BORD</name>
<dbReference type="PANTHER" id="PTHR30011">
    <property type="entry name" value="ALKANESULFONATE MONOOXYGENASE-RELATED"/>
    <property type="match status" value="1"/>
</dbReference>
<protein>
    <submittedName>
        <fullName evidence="8">LLM class flavin-dependent oxidoreductase</fullName>
    </submittedName>
</protein>
<evidence type="ECO:0000256" key="1">
    <source>
        <dbReference type="ARBA" id="ARBA00022630"/>
    </source>
</evidence>
<keyword evidence="9" id="KW-1185">Reference proteome</keyword>
<evidence type="ECO:0000256" key="6">
    <source>
        <dbReference type="PIRSR" id="PIRSR000337-1"/>
    </source>
</evidence>
<evidence type="ECO:0000256" key="4">
    <source>
        <dbReference type="ARBA" id="ARBA00023033"/>
    </source>
</evidence>
<keyword evidence="3" id="KW-0560">Oxidoreductase</keyword>
<dbReference type="NCBIfam" id="TIGR03860">
    <property type="entry name" value="FMN_nitrolo"/>
    <property type="match status" value="1"/>
</dbReference>
<dbReference type="Pfam" id="PF00296">
    <property type="entry name" value="Bac_luciferase"/>
    <property type="match status" value="1"/>
</dbReference>
<evidence type="ECO:0000256" key="2">
    <source>
        <dbReference type="ARBA" id="ARBA00022643"/>
    </source>
</evidence>
<accession>A0A261VCW4</accession>
<dbReference type="InterPro" id="IPR011251">
    <property type="entry name" value="Luciferase-like_dom"/>
</dbReference>
<comment type="similarity">
    <text evidence="5">Belongs to the NtaA/SnaA/DszA monooxygenase family.</text>
</comment>
<dbReference type="Gene3D" id="3.20.20.30">
    <property type="entry name" value="Luciferase-like domain"/>
    <property type="match status" value="1"/>
</dbReference>
<feature type="binding site" evidence="6">
    <location>
        <position position="147"/>
    </location>
    <ligand>
        <name>FMN</name>
        <dbReference type="ChEBI" id="CHEBI:58210"/>
    </ligand>
</feature>
<evidence type="ECO:0000313" key="8">
    <source>
        <dbReference type="EMBL" id="OZI71974.1"/>
    </source>
</evidence>
<feature type="binding site" evidence="6">
    <location>
        <position position="217"/>
    </location>
    <ligand>
        <name>FMN</name>
        <dbReference type="ChEBI" id="CHEBI:58210"/>
    </ligand>
</feature>
<keyword evidence="2 6" id="KW-0288">FMN</keyword>
<keyword evidence="1 6" id="KW-0285">Flavoprotein</keyword>
<feature type="domain" description="Luciferase-like" evidence="7">
    <location>
        <begin position="30"/>
        <end position="377"/>
    </location>
</feature>
<feature type="binding site" evidence="6">
    <location>
        <position position="218"/>
    </location>
    <ligand>
        <name>FMN</name>
        <dbReference type="ChEBI" id="CHEBI:58210"/>
    </ligand>
</feature>
<organism evidence="8 9">
    <name type="scientific">Bordetella genomosp. 12</name>
    <dbReference type="NCBI Taxonomy" id="463035"/>
    <lineage>
        <taxon>Bacteria</taxon>
        <taxon>Pseudomonadati</taxon>
        <taxon>Pseudomonadota</taxon>
        <taxon>Betaproteobacteria</taxon>
        <taxon>Burkholderiales</taxon>
        <taxon>Alcaligenaceae</taxon>
        <taxon>Bordetella</taxon>
    </lineage>
</organism>
<feature type="binding site" evidence="6">
    <location>
        <position position="57"/>
    </location>
    <ligand>
        <name>FMN</name>
        <dbReference type="ChEBI" id="CHEBI:58210"/>
    </ligand>
</feature>